<dbReference type="PROSITE" id="PS51257">
    <property type="entry name" value="PROKAR_LIPOPROTEIN"/>
    <property type="match status" value="1"/>
</dbReference>
<evidence type="ECO:0000313" key="2">
    <source>
        <dbReference type="EMBL" id="CAB4851993.1"/>
    </source>
</evidence>
<sequence>MRGIRSSPSMYATFTFNPNASAMSCTFSAHPAGFRPPALVTTLIPFATHRPNTCCICNRNVPAYPASGLRSRCLCRISIVSSANQSPVSTSMGRSPPPSTISFAADKRSPKNPEQLAMRTARRGSVPALMRGRP</sequence>
<evidence type="ECO:0000256" key="1">
    <source>
        <dbReference type="SAM" id="MobiDB-lite"/>
    </source>
</evidence>
<gene>
    <name evidence="2" type="ORF">UFOPK3267_01834</name>
</gene>
<feature type="compositionally biased region" description="Polar residues" evidence="1">
    <location>
        <begin position="83"/>
        <end position="93"/>
    </location>
</feature>
<protein>
    <submittedName>
        <fullName evidence="2">Unannotated protein</fullName>
    </submittedName>
</protein>
<dbReference type="EMBL" id="CAFBIY010000105">
    <property type="protein sequence ID" value="CAB4851993.1"/>
    <property type="molecule type" value="Genomic_DNA"/>
</dbReference>
<organism evidence="2">
    <name type="scientific">freshwater metagenome</name>
    <dbReference type="NCBI Taxonomy" id="449393"/>
    <lineage>
        <taxon>unclassified sequences</taxon>
        <taxon>metagenomes</taxon>
        <taxon>ecological metagenomes</taxon>
    </lineage>
</organism>
<proteinExistence type="predicted"/>
<name>A0A6J7C8M7_9ZZZZ</name>
<dbReference type="AlphaFoldDB" id="A0A6J7C8M7"/>
<reference evidence="2" key="1">
    <citation type="submission" date="2020-05" db="EMBL/GenBank/DDBJ databases">
        <authorList>
            <person name="Chiriac C."/>
            <person name="Salcher M."/>
            <person name="Ghai R."/>
            <person name="Kavagutti S V."/>
        </authorList>
    </citation>
    <scope>NUCLEOTIDE SEQUENCE</scope>
</reference>
<feature type="region of interest" description="Disordered" evidence="1">
    <location>
        <begin position="83"/>
        <end position="134"/>
    </location>
</feature>
<accession>A0A6J7C8M7</accession>